<protein>
    <submittedName>
        <fullName evidence="2">Uncharacterized protein</fullName>
    </submittedName>
</protein>
<reference evidence="2 3" key="1">
    <citation type="submission" date="2015-09" db="EMBL/GenBank/DDBJ databases">
        <title>Genome sequence of the marine flavobacterium Croceitalea dokdonensis DOKDO 023 that contains proton- and sodium-pumping rhodopsins.</title>
        <authorList>
            <person name="Kwon S.-K."/>
            <person name="Lee H.K."/>
            <person name="Kwak M.-J."/>
            <person name="Kim J.F."/>
        </authorList>
    </citation>
    <scope>NUCLEOTIDE SEQUENCE [LARGE SCALE GENOMIC DNA]</scope>
    <source>
        <strain evidence="2 3">DOKDO 023</strain>
    </source>
</reference>
<dbReference type="Proteomes" id="UP000050280">
    <property type="component" value="Unassembled WGS sequence"/>
</dbReference>
<feature type="region of interest" description="Disordered" evidence="1">
    <location>
        <begin position="1"/>
        <end position="23"/>
    </location>
</feature>
<sequence length="123" mass="13770">MGKKSLKGKKEYPVLFPKDDTENQGQSLKELTIGSGVTIGRPSNRYFQYIYGSLDFFNLKISDLKELSELEGVHAYVTGIIKLGNGEEIAILKKKSGKPFYHNAAKLFIDRKKAVTSQEIVIT</sequence>
<evidence type="ECO:0000313" key="3">
    <source>
        <dbReference type="Proteomes" id="UP000050280"/>
    </source>
</evidence>
<dbReference type="OrthoDB" id="1449582at2"/>
<proteinExistence type="predicted"/>
<name>A0A0P7B1B8_9FLAO</name>
<dbReference type="RefSeq" id="WP_054558410.1">
    <property type="nucleotide sequence ID" value="NZ_LDJX01000002.1"/>
</dbReference>
<organism evidence="2 3">
    <name type="scientific">Croceitalea dokdonensis DOKDO 023</name>
    <dbReference type="NCBI Taxonomy" id="1300341"/>
    <lineage>
        <taxon>Bacteria</taxon>
        <taxon>Pseudomonadati</taxon>
        <taxon>Bacteroidota</taxon>
        <taxon>Flavobacteriia</taxon>
        <taxon>Flavobacteriales</taxon>
        <taxon>Flavobacteriaceae</taxon>
        <taxon>Croceitalea</taxon>
    </lineage>
</organism>
<gene>
    <name evidence="2" type="ORF">I595_1243</name>
</gene>
<evidence type="ECO:0000313" key="2">
    <source>
        <dbReference type="EMBL" id="KPM32816.1"/>
    </source>
</evidence>
<accession>A0A0P7B1B8</accession>
<keyword evidence="3" id="KW-1185">Reference proteome</keyword>
<dbReference type="STRING" id="1300341.I595_1243"/>
<comment type="caution">
    <text evidence="2">The sequence shown here is derived from an EMBL/GenBank/DDBJ whole genome shotgun (WGS) entry which is preliminary data.</text>
</comment>
<feature type="compositionally biased region" description="Basic and acidic residues" evidence="1">
    <location>
        <begin position="8"/>
        <end position="21"/>
    </location>
</feature>
<dbReference type="AlphaFoldDB" id="A0A0P7B1B8"/>
<dbReference type="EMBL" id="LDJX01000002">
    <property type="protein sequence ID" value="KPM32816.1"/>
    <property type="molecule type" value="Genomic_DNA"/>
</dbReference>
<evidence type="ECO:0000256" key="1">
    <source>
        <dbReference type="SAM" id="MobiDB-lite"/>
    </source>
</evidence>